<accession>A0A1D7UYC6</accession>
<dbReference type="Proteomes" id="UP000094197">
    <property type="component" value="Chromosome 1"/>
</dbReference>
<keyword evidence="2" id="KW-1185">Reference proteome</keyword>
<dbReference type="RefSeq" id="WP_069607778.1">
    <property type="nucleotide sequence ID" value="NZ_CP015217.1"/>
</dbReference>
<organism evidence="1 2">
    <name type="scientific">Leptospira tipperaryensis</name>
    <dbReference type="NCBI Taxonomy" id="2564040"/>
    <lineage>
        <taxon>Bacteria</taxon>
        <taxon>Pseudomonadati</taxon>
        <taxon>Spirochaetota</taxon>
        <taxon>Spirochaetia</taxon>
        <taxon>Leptospirales</taxon>
        <taxon>Leptospiraceae</taxon>
        <taxon>Leptospira</taxon>
    </lineage>
</organism>
<protein>
    <recommendedName>
        <fullName evidence="3">Thiol-disulfide oxidoreductase</fullName>
    </recommendedName>
</protein>
<proteinExistence type="predicted"/>
<dbReference type="AlphaFoldDB" id="A0A1D7UYC6"/>
<dbReference type="InterPro" id="IPR007263">
    <property type="entry name" value="DCC1-like"/>
</dbReference>
<dbReference type="Pfam" id="PF04134">
    <property type="entry name" value="DCC1-like"/>
    <property type="match status" value="1"/>
</dbReference>
<dbReference type="InterPro" id="IPR052927">
    <property type="entry name" value="DCC_oxidoreductase"/>
</dbReference>
<dbReference type="GO" id="GO:0015035">
    <property type="term" value="F:protein-disulfide reductase activity"/>
    <property type="evidence" value="ECO:0007669"/>
    <property type="project" value="InterPro"/>
</dbReference>
<gene>
    <name evidence="1" type="ORF">A0128_12265</name>
</gene>
<evidence type="ECO:0000313" key="2">
    <source>
        <dbReference type="Proteomes" id="UP000094197"/>
    </source>
</evidence>
<evidence type="ECO:0008006" key="3">
    <source>
        <dbReference type="Google" id="ProtNLM"/>
    </source>
</evidence>
<dbReference type="KEGG" id="laj:A0128_12265"/>
<reference evidence="1 2" key="1">
    <citation type="submission" date="2016-04" db="EMBL/GenBank/DDBJ databases">
        <title>Complete genome seqeunce of Leptospira alstonii serovar Room22.</title>
        <authorList>
            <person name="Nally J.E."/>
            <person name="Bayles D.O."/>
            <person name="Hurley D."/>
            <person name="Fanning S."/>
            <person name="McMahon B.J."/>
            <person name="Arent Z."/>
        </authorList>
    </citation>
    <scope>NUCLEOTIDE SEQUENCE [LARGE SCALE GENOMIC DNA]</scope>
    <source>
        <strain evidence="1 2">GWTS #1</strain>
    </source>
</reference>
<evidence type="ECO:0000313" key="1">
    <source>
        <dbReference type="EMBL" id="AOP34554.1"/>
    </source>
</evidence>
<dbReference type="PANTHER" id="PTHR33639">
    <property type="entry name" value="THIOL-DISULFIDE OXIDOREDUCTASE DCC"/>
    <property type="match status" value="1"/>
</dbReference>
<sequence length="141" mass="16256">MMDSIFEKQKTPIVFFDGVCNLCNGAVLFFLDHNPEKNLRFASLQSKTAEHILGKKVLPNDSPSSVLFLENGVLYEKSTAVLKIAIHLSFPWNLAPIFRWIPASLRDVVYDWIAKNRYRWFGKSEACRIPSPEYKSRFLES</sequence>
<dbReference type="OrthoDB" id="9785438at2"/>
<name>A0A1D7UYC6_9LEPT</name>
<dbReference type="PANTHER" id="PTHR33639:SF2">
    <property type="entry name" value="DUF393 DOMAIN-CONTAINING PROTEIN"/>
    <property type="match status" value="1"/>
</dbReference>
<dbReference type="EMBL" id="CP015217">
    <property type="protein sequence ID" value="AOP34554.1"/>
    <property type="molecule type" value="Genomic_DNA"/>
</dbReference>